<reference evidence="1" key="1">
    <citation type="journal article" date="2019" name="Sci. Rep.">
        <title>Draft genome of Tanacetum cinerariifolium, the natural source of mosquito coil.</title>
        <authorList>
            <person name="Yamashiro T."/>
            <person name="Shiraishi A."/>
            <person name="Satake H."/>
            <person name="Nakayama K."/>
        </authorList>
    </citation>
    <scope>NUCLEOTIDE SEQUENCE</scope>
</reference>
<gene>
    <name evidence="1" type="ORF">Tci_892779</name>
</gene>
<accession>A0A699UE62</accession>
<dbReference type="EMBL" id="BKCJ011324957">
    <property type="protein sequence ID" value="GFD20810.1"/>
    <property type="molecule type" value="Genomic_DNA"/>
</dbReference>
<organism evidence="1">
    <name type="scientific">Tanacetum cinerariifolium</name>
    <name type="common">Dalmatian daisy</name>
    <name type="synonym">Chrysanthemum cinerariifolium</name>
    <dbReference type="NCBI Taxonomy" id="118510"/>
    <lineage>
        <taxon>Eukaryota</taxon>
        <taxon>Viridiplantae</taxon>
        <taxon>Streptophyta</taxon>
        <taxon>Embryophyta</taxon>
        <taxon>Tracheophyta</taxon>
        <taxon>Spermatophyta</taxon>
        <taxon>Magnoliopsida</taxon>
        <taxon>eudicotyledons</taxon>
        <taxon>Gunneridae</taxon>
        <taxon>Pentapetalae</taxon>
        <taxon>asterids</taxon>
        <taxon>campanulids</taxon>
        <taxon>Asterales</taxon>
        <taxon>Asteraceae</taxon>
        <taxon>Asteroideae</taxon>
        <taxon>Anthemideae</taxon>
        <taxon>Anthemidinae</taxon>
        <taxon>Tanacetum</taxon>
    </lineage>
</organism>
<protein>
    <submittedName>
        <fullName evidence="1">Uncharacterized protein</fullName>
    </submittedName>
</protein>
<sequence>NHLIGDEQDVVFGEDLFDLRPVGVRRNDHTARALDRLGDERADVVFANFENFLFQLFGRPDAERVRGHVTAFTKPVRLRDVDDARDRQVALFMHVRHAAQTRARHGGAVVAVDAADDDLLVRLALDRPVVTDHAQYGVVAFGTGTGEKHMIHAFRGDVGNRLGQVQCRRVSGLEEQVVIRQFAHLLAGGIGQLV</sequence>
<comment type="caution">
    <text evidence="1">The sequence shown here is derived from an EMBL/GenBank/DDBJ whole genome shotgun (WGS) entry which is preliminary data.</text>
</comment>
<proteinExistence type="predicted"/>
<feature type="non-terminal residue" evidence="1">
    <location>
        <position position="1"/>
    </location>
</feature>
<dbReference type="AlphaFoldDB" id="A0A699UE62"/>
<feature type="non-terminal residue" evidence="1">
    <location>
        <position position="194"/>
    </location>
</feature>
<name>A0A699UE62_TANCI</name>
<evidence type="ECO:0000313" key="1">
    <source>
        <dbReference type="EMBL" id="GFD20810.1"/>
    </source>
</evidence>